<reference evidence="3" key="1">
    <citation type="submission" date="2016-10" db="EMBL/GenBank/DDBJ databases">
        <authorList>
            <person name="Varghese N."/>
            <person name="Submissions S."/>
        </authorList>
    </citation>
    <scope>NUCLEOTIDE SEQUENCE [LARGE SCALE GENOMIC DNA]</scope>
    <source>
        <strain evidence="3">DSM 13577</strain>
    </source>
</reference>
<evidence type="ECO:0000313" key="3">
    <source>
        <dbReference type="Proteomes" id="UP000243819"/>
    </source>
</evidence>
<protein>
    <submittedName>
        <fullName evidence="2">Probable transposase</fullName>
    </submittedName>
</protein>
<name>A0A1I0AT04_9FIRM</name>
<dbReference type="STRING" id="1120990.SAMN03080614_102528"/>
<dbReference type="NCBIfam" id="NF040570">
    <property type="entry name" value="guided_TnpB"/>
    <property type="match status" value="1"/>
</dbReference>
<dbReference type="OrthoDB" id="442799at2"/>
<sequence>MKANRVEKHIIYPKNPYYQMLDEYCFKSKNIYNFANYQIRQKFCKEGKYISYNQMDKLLKQEGMDNDYRNMPTAQSAQQTLKLLDKNWKSFFKAIKDWNKHKEKYTGRPKLPKYLPKNGRNVLVLTSQNCKLKDKKIIFPKGFNGLTLKTKVDNLQQVRILPRNNHIVIEVVYQIEIPETRKDNGRFISIDIGLDNFVTIGNNVGVEPIILNGKGLKSINQYYNKKISHYRQIAKRMNKLDYTKKMNKLT</sequence>
<feature type="domain" description="Probable transposase IS891/IS1136/IS1341" evidence="1">
    <location>
        <begin position="171"/>
        <end position="248"/>
    </location>
</feature>
<feature type="non-terminal residue" evidence="2">
    <location>
        <position position="250"/>
    </location>
</feature>
<gene>
    <name evidence="2" type="ORF">SAMN03080614_102528</name>
</gene>
<dbReference type="EMBL" id="FOIF01000025">
    <property type="protein sequence ID" value="SES96689.1"/>
    <property type="molecule type" value="Genomic_DNA"/>
</dbReference>
<proteinExistence type="predicted"/>
<dbReference type="InterPro" id="IPR001959">
    <property type="entry name" value="Transposase"/>
</dbReference>
<organism evidence="2 3">
    <name type="scientific">Anaerobranca gottschalkii DSM 13577</name>
    <dbReference type="NCBI Taxonomy" id="1120990"/>
    <lineage>
        <taxon>Bacteria</taxon>
        <taxon>Bacillati</taxon>
        <taxon>Bacillota</taxon>
        <taxon>Clostridia</taxon>
        <taxon>Eubacteriales</taxon>
        <taxon>Proteinivoracaceae</taxon>
        <taxon>Anaerobranca</taxon>
    </lineage>
</organism>
<dbReference type="Pfam" id="PF01385">
    <property type="entry name" value="OrfB_IS605"/>
    <property type="match status" value="1"/>
</dbReference>
<accession>A0A1I0AT04</accession>
<dbReference type="Proteomes" id="UP000243819">
    <property type="component" value="Unassembled WGS sequence"/>
</dbReference>
<evidence type="ECO:0000259" key="1">
    <source>
        <dbReference type="Pfam" id="PF01385"/>
    </source>
</evidence>
<dbReference type="AlphaFoldDB" id="A0A1I0AT04"/>
<keyword evidence="3" id="KW-1185">Reference proteome</keyword>
<evidence type="ECO:0000313" key="2">
    <source>
        <dbReference type="EMBL" id="SES96689.1"/>
    </source>
</evidence>
<dbReference type="RefSeq" id="WP_143055909.1">
    <property type="nucleotide sequence ID" value="NZ_FOIF01000025.1"/>
</dbReference>